<feature type="region of interest" description="Disordered" evidence="1">
    <location>
        <begin position="813"/>
        <end position="860"/>
    </location>
</feature>
<dbReference type="AlphaFoldDB" id="U6KGM4"/>
<dbReference type="VEuPathDB" id="ToxoDB:EMH_0044490"/>
<reference evidence="2" key="1">
    <citation type="submission" date="2013-10" db="EMBL/GenBank/DDBJ databases">
        <title>Genomic analysis of the causative agents of coccidiosis in chickens.</title>
        <authorList>
            <person name="Reid A.J."/>
            <person name="Blake D."/>
            <person name="Billington K."/>
            <person name="Browne H."/>
            <person name="Dunn M."/>
            <person name="Hung S."/>
            <person name="Kawahara F."/>
            <person name="Miranda-Saavedra D."/>
            <person name="Mourier T."/>
            <person name="Nagra H."/>
            <person name="Otto T.D."/>
            <person name="Rawlings N."/>
            <person name="Sanchez A."/>
            <person name="Sanders M."/>
            <person name="Subramaniam C."/>
            <person name="Tay Y."/>
            <person name="Dear P."/>
            <person name="Doerig C."/>
            <person name="Gruber A."/>
            <person name="Parkinson J."/>
            <person name="Shirley M."/>
            <person name="Wan K.L."/>
            <person name="Berriman M."/>
            <person name="Tomley F."/>
            <person name="Pain A."/>
        </authorList>
    </citation>
    <scope>NUCLEOTIDE SEQUENCE [LARGE SCALE GENOMIC DNA]</scope>
    <source>
        <strain evidence="2">Houghton</strain>
    </source>
</reference>
<dbReference type="GeneID" id="60404042"/>
<keyword evidence="3" id="KW-1185">Reference proteome</keyword>
<feature type="region of interest" description="Disordered" evidence="1">
    <location>
        <begin position="621"/>
        <end position="668"/>
    </location>
</feature>
<evidence type="ECO:0000313" key="2">
    <source>
        <dbReference type="EMBL" id="CDJ35921.1"/>
    </source>
</evidence>
<dbReference type="GO" id="GO:0016592">
    <property type="term" value="C:mediator complex"/>
    <property type="evidence" value="ECO:0007669"/>
    <property type="project" value="TreeGrafter"/>
</dbReference>
<feature type="compositionally biased region" description="Low complexity" evidence="1">
    <location>
        <begin position="116"/>
        <end position="136"/>
    </location>
</feature>
<accession>U6KGM4</accession>
<name>U6KGM4_9EIME</name>
<feature type="compositionally biased region" description="Basic and acidic residues" evidence="1">
    <location>
        <begin position="817"/>
        <end position="832"/>
    </location>
</feature>
<evidence type="ECO:0000256" key="1">
    <source>
        <dbReference type="SAM" id="MobiDB-lite"/>
    </source>
</evidence>
<dbReference type="RefSeq" id="XP_037878210.1">
    <property type="nucleotide sequence ID" value="XM_038022356.1"/>
</dbReference>
<dbReference type="PANTHER" id="PTHR46007:SF8">
    <property type="entry name" value="C2H2-TYPE DOMAIN-CONTAINING PROTEIN"/>
    <property type="match status" value="1"/>
</dbReference>
<proteinExistence type="predicted"/>
<organism evidence="2 3">
    <name type="scientific">Eimeria mitis</name>
    <dbReference type="NCBI Taxonomy" id="44415"/>
    <lineage>
        <taxon>Eukaryota</taxon>
        <taxon>Sar</taxon>
        <taxon>Alveolata</taxon>
        <taxon>Apicomplexa</taxon>
        <taxon>Conoidasida</taxon>
        <taxon>Coccidia</taxon>
        <taxon>Eucoccidiorida</taxon>
        <taxon>Eimeriorina</taxon>
        <taxon>Eimeriidae</taxon>
        <taxon>Eimeria</taxon>
    </lineage>
</organism>
<dbReference type="PANTHER" id="PTHR46007">
    <property type="entry name" value="MEDIATOR OF RNA POLYMERASE II TRANSCRIPTION SUBUNIT 12"/>
    <property type="match status" value="1"/>
</dbReference>
<dbReference type="GO" id="GO:0045944">
    <property type="term" value="P:positive regulation of transcription by RNA polymerase II"/>
    <property type="evidence" value="ECO:0007669"/>
    <property type="project" value="TreeGrafter"/>
</dbReference>
<evidence type="ECO:0000313" key="3">
    <source>
        <dbReference type="Proteomes" id="UP000030744"/>
    </source>
</evidence>
<gene>
    <name evidence="2" type="ORF">EMH_0044490</name>
</gene>
<dbReference type="InterPro" id="IPR051647">
    <property type="entry name" value="Mediator_comp_sub12"/>
</dbReference>
<sequence length="860" mass="92068">MVLASAAASAVAVQQLLEPEALRLLQLDAAVLLRPSAVHDALLQLLLCCPASSLFVLPAAAIEELQELLLDQGASVLQLLRISRMLLYKFFADHPFSYLALDARAVAATGSDSKDGSSSSNSSSNNSSSSSSKDHAAAATGAANAAGVAAAAAASNSKADLEVVERRLALLAAAVLTPQQEESMESAAPAAAAAAAAATTATTDAAAGGMQQDPMRTHKKGSLDAPALVLERRIAAGLGMRLLVVLQQHVLLQRQAFALSASESAAALNSQDSSSSTLRAVEMLLEILGGTSRTTGYHDYLLQGKPLTSAAAAAQIVSPICEELQRIAGACCRVSSLVTTLVAEALNAAATTRQVAAVPQALLLALQQFSRQTGREWALLLQLEGRMQQQQQQQKKPQQQQQRTTEMGKASELFKAMNQLMERLQHTCQQQQQQQQQRGQQQVVPAFVSGLARRASAAPLPFSGGFGSSTSSSADSAFCNQGCELGVWSLSVAAAEQPQYFAAALAAPKAPTHRAEAAAADTLARLLPLRPVEVLQELACLSGSALEYHQQTAAAAAAAMGRADTVAAVTADDTSLVYRRVAFGSRRIPLWYLFCHFCSDVVETYTQQQLRARTQQQKQQQKQQQALAVPHRPAKLQKKAGAATEETMKDDTGGKETTGKRETAEREGLRALQREAETSLPSGSCHNASLLQHLFLRFGVAVCTLEHLGLVRLPGCGVSTEELLLRSAADAETLAEELATQGEQAELQTESDDEGPGEGANEQQQQQQSGRKRNPRQPNAAAAASEALQLQQQLQGLYLTRCFFGSVYLPEQYGDDDSNRQHDDTNAADDRQQQQQQQQEPRQQQQRQPQKQPRQRRLKQ</sequence>
<dbReference type="GO" id="GO:0003713">
    <property type="term" value="F:transcription coactivator activity"/>
    <property type="evidence" value="ECO:0007669"/>
    <property type="project" value="TreeGrafter"/>
</dbReference>
<feature type="region of interest" description="Disordered" evidence="1">
    <location>
        <begin position="110"/>
        <end position="136"/>
    </location>
</feature>
<dbReference type="EMBL" id="HG735430">
    <property type="protein sequence ID" value="CDJ35921.1"/>
    <property type="molecule type" value="Genomic_DNA"/>
</dbReference>
<dbReference type="Proteomes" id="UP000030744">
    <property type="component" value="Unassembled WGS sequence"/>
</dbReference>
<feature type="compositionally biased region" description="Low complexity" evidence="1">
    <location>
        <begin position="833"/>
        <end position="852"/>
    </location>
</feature>
<reference evidence="2" key="2">
    <citation type="submission" date="2013-10" db="EMBL/GenBank/DDBJ databases">
        <authorList>
            <person name="Aslett M."/>
        </authorList>
    </citation>
    <scope>NUCLEOTIDE SEQUENCE [LARGE SCALE GENOMIC DNA]</scope>
    <source>
        <strain evidence="2">Houghton</strain>
    </source>
</reference>
<feature type="compositionally biased region" description="Basic and acidic residues" evidence="1">
    <location>
        <begin position="646"/>
        <end position="668"/>
    </location>
</feature>
<protein>
    <submittedName>
        <fullName evidence="2">Uncharacterized protein</fullName>
    </submittedName>
</protein>
<dbReference type="OrthoDB" id="346948at2759"/>
<feature type="region of interest" description="Disordered" evidence="1">
    <location>
        <begin position="738"/>
        <end position="785"/>
    </location>
</feature>